<name>A0A4C1VWC7_EUMVA</name>
<comment type="caution">
    <text evidence="1">The sequence shown here is derived from an EMBL/GenBank/DDBJ whole genome shotgun (WGS) entry which is preliminary data.</text>
</comment>
<organism evidence="1 2">
    <name type="scientific">Eumeta variegata</name>
    <name type="common">Bagworm moth</name>
    <name type="synonym">Eumeta japonica</name>
    <dbReference type="NCBI Taxonomy" id="151549"/>
    <lineage>
        <taxon>Eukaryota</taxon>
        <taxon>Metazoa</taxon>
        <taxon>Ecdysozoa</taxon>
        <taxon>Arthropoda</taxon>
        <taxon>Hexapoda</taxon>
        <taxon>Insecta</taxon>
        <taxon>Pterygota</taxon>
        <taxon>Neoptera</taxon>
        <taxon>Endopterygota</taxon>
        <taxon>Lepidoptera</taxon>
        <taxon>Glossata</taxon>
        <taxon>Ditrysia</taxon>
        <taxon>Tineoidea</taxon>
        <taxon>Psychidae</taxon>
        <taxon>Oiketicinae</taxon>
        <taxon>Eumeta</taxon>
    </lineage>
</organism>
<proteinExistence type="predicted"/>
<gene>
    <name evidence="1" type="ORF">EVAR_25841_1</name>
</gene>
<keyword evidence="2" id="KW-1185">Reference proteome</keyword>
<dbReference type="AlphaFoldDB" id="A0A4C1VWC7"/>
<sequence length="123" mass="13150">MVSRLCGKVCAPVHREARPQRSAEFRLHRKSVGMPRITALVYAPPRGAEEVGLAPVPGAVLAVTACVEARLDFGLTQPRRYCSLSLLDRRGGLCIVCTGWGADDGSMSISGWSRATFAFSASS</sequence>
<dbReference type="EMBL" id="BGZK01000413">
    <property type="protein sequence ID" value="GBP42214.1"/>
    <property type="molecule type" value="Genomic_DNA"/>
</dbReference>
<evidence type="ECO:0000313" key="1">
    <source>
        <dbReference type="EMBL" id="GBP42214.1"/>
    </source>
</evidence>
<dbReference type="Proteomes" id="UP000299102">
    <property type="component" value="Unassembled WGS sequence"/>
</dbReference>
<evidence type="ECO:0000313" key="2">
    <source>
        <dbReference type="Proteomes" id="UP000299102"/>
    </source>
</evidence>
<protein>
    <submittedName>
        <fullName evidence="1">Uncharacterized protein</fullName>
    </submittedName>
</protein>
<accession>A0A4C1VWC7</accession>
<reference evidence="1 2" key="1">
    <citation type="journal article" date="2019" name="Commun. Biol.">
        <title>The bagworm genome reveals a unique fibroin gene that provides high tensile strength.</title>
        <authorList>
            <person name="Kono N."/>
            <person name="Nakamura H."/>
            <person name="Ohtoshi R."/>
            <person name="Tomita M."/>
            <person name="Numata K."/>
            <person name="Arakawa K."/>
        </authorList>
    </citation>
    <scope>NUCLEOTIDE SEQUENCE [LARGE SCALE GENOMIC DNA]</scope>
</reference>